<comment type="function">
    <text evidence="6">RNaseP catalyzes the removal of the 5'-leader sequence from pre-tRNA to produce the mature 5'-terminus. It can also cleave other RNA substrates such as 4.5S RNA. The protein component plays an auxiliary but essential role in vivo by binding to the 5'-leader sequence and broadening the substrate specificity of the ribozyme.</text>
</comment>
<dbReference type="HAMAP" id="MF_00227">
    <property type="entry name" value="RNase_P"/>
    <property type="match status" value="1"/>
</dbReference>
<dbReference type="Proteomes" id="UP001327219">
    <property type="component" value="Chromosome"/>
</dbReference>
<keyword evidence="5 6" id="KW-0694">RNA-binding</keyword>
<evidence type="ECO:0000256" key="1">
    <source>
        <dbReference type="ARBA" id="ARBA00022694"/>
    </source>
</evidence>
<reference evidence="8 9" key="1">
    <citation type="submission" date="2022-11" db="EMBL/GenBank/DDBJ databases">
        <title>Host association and intracellularity evolved multiple times independently in the Rickettsiales.</title>
        <authorList>
            <person name="Castelli M."/>
            <person name="Nardi T."/>
            <person name="Gammuto L."/>
            <person name="Bellinzona G."/>
            <person name="Sabaneyeva E."/>
            <person name="Potekhin A."/>
            <person name="Serra V."/>
            <person name="Petroni G."/>
            <person name="Sassera D."/>
        </authorList>
    </citation>
    <scope>NUCLEOTIDE SEQUENCE [LARGE SCALE GENOMIC DNA]</scope>
    <source>
        <strain evidence="8 9">NDG2</strain>
    </source>
</reference>
<evidence type="ECO:0000256" key="4">
    <source>
        <dbReference type="ARBA" id="ARBA00022801"/>
    </source>
</evidence>
<dbReference type="EMBL" id="CP110820">
    <property type="protein sequence ID" value="WPX97046.1"/>
    <property type="molecule type" value="Genomic_DNA"/>
</dbReference>
<name>A0ABZ0ULP6_9RICK</name>
<evidence type="ECO:0000313" key="9">
    <source>
        <dbReference type="Proteomes" id="UP001327219"/>
    </source>
</evidence>
<comment type="catalytic activity">
    <reaction evidence="6">
        <text>Endonucleolytic cleavage of RNA, removing 5'-extranucleotides from tRNA precursor.</text>
        <dbReference type="EC" id="3.1.26.5"/>
    </reaction>
</comment>
<keyword evidence="1 6" id="KW-0819">tRNA processing</keyword>
<evidence type="ECO:0000256" key="7">
    <source>
        <dbReference type="NCBIfam" id="TIGR00188"/>
    </source>
</evidence>
<comment type="subunit">
    <text evidence="6">Consists of a catalytic RNA component (M1 or rnpB) and a protein subunit.</text>
</comment>
<keyword evidence="9" id="KW-1185">Reference proteome</keyword>
<proteinExistence type="inferred from homology"/>
<dbReference type="EC" id="3.1.26.5" evidence="6 7"/>
<dbReference type="NCBIfam" id="TIGR00188">
    <property type="entry name" value="rnpA"/>
    <property type="match status" value="1"/>
</dbReference>
<organism evidence="8 9">
    <name type="scientific">Candidatus Bandiella euplotis</name>
    <dbReference type="NCBI Taxonomy" id="1664265"/>
    <lineage>
        <taxon>Bacteria</taxon>
        <taxon>Pseudomonadati</taxon>
        <taxon>Pseudomonadota</taxon>
        <taxon>Alphaproteobacteria</taxon>
        <taxon>Rickettsiales</taxon>
        <taxon>Candidatus Midichloriaceae</taxon>
        <taxon>Candidatus Bandiella</taxon>
    </lineage>
</organism>
<dbReference type="PANTHER" id="PTHR33992">
    <property type="entry name" value="RIBONUCLEASE P PROTEIN COMPONENT"/>
    <property type="match status" value="1"/>
</dbReference>
<dbReference type="SUPFAM" id="SSF54211">
    <property type="entry name" value="Ribosomal protein S5 domain 2-like"/>
    <property type="match status" value="1"/>
</dbReference>
<sequence length="125" mass="14643">MHLKDFKITKKAEYQKLFSEANKVISKYFIVLYQPPEPSELRKFRYGITASKKVGNAVERNRCKRIVRVLMKDICARAIDENINININVIARKFVTGKSFSSIKSDFMFCLNKIFSNERRSIKDN</sequence>
<dbReference type="InterPro" id="IPR014721">
    <property type="entry name" value="Ribsml_uS5_D2-typ_fold_subgr"/>
</dbReference>
<gene>
    <name evidence="6" type="primary">rnpA</name>
    <name evidence="8" type="ORF">Bandiella_01187</name>
</gene>
<evidence type="ECO:0000256" key="2">
    <source>
        <dbReference type="ARBA" id="ARBA00022722"/>
    </source>
</evidence>
<keyword evidence="2 6" id="KW-0540">Nuclease</keyword>
<dbReference type="Gene3D" id="3.30.230.10">
    <property type="match status" value="1"/>
</dbReference>
<evidence type="ECO:0000256" key="3">
    <source>
        <dbReference type="ARBA" id="ARBA00022759"/>
    </source>
</evidence>
<protein>
    <recommendedName>
        <fullName evidence="6 7">Ribonuclease P protein component</fullName>
        <shortName evidence="6">RNase P protein</shortName>
        <shortName evidence="6">RNaseP protein</shortName>
        <ecNumber evidence="6 7">3.1.26.5</ecNumber>
    </recommendedName>
    <alternativeName>
        <fullName evidence="6">Protein C5</fullName>
    </alternativeName>
</protein>
<dbReference type="PANTHER" id="PTHR33992:SF1">
    <property type="entry name" value="RIBONUCLEASE P PROTEIN COMPONENT"/>
    <property type="match status" value="1"/>
</dbReference>
<comment type="similarity">
    <text evidence="6">Belongs to the RnpA family.</text>
</comment>
<evidence type="ECO:0000256" key="6">
    <source>
        <dbReference type="HAMAP-Rule" id="MF_00227"/>
    </source>
</evidence>
<dbReference type="Pfam" id="PF00825">
    <property type="entry name" value="Ribonuclease_P"/>
    <property type="match status" value="1"/>
</dbReference>
<evidence type="ECO:0000256" key="5">
    <source>
        <dbReference type="ARBA" id="ARBA00022884"/>
    </source>
</evidence>
<accession>A0ABZ0ULP6</accession>
<dbReference type="InterPro" id="IPR020568">
    <property type="entry name" value="Ribosomal_Su5_D2-typ_SF"/>
</dbReference>
<keyword evidence="3 6" id="KW-0255">Endonuclease</keyword>
<dbReference type="InterPro" id="IPR000100">
    <property type="entry name" value="RNase_P"/>
</dbReference>
<keyword evidence="4 6" id="KW-0378">Hydrolase</keyword>
<evidence type="ECO:0000313" key="8">
    <source>
        <dbReference type="EMBL" id="WPX97046.1"/>
    </source>
</evidence>